<dbReference type="Gene3D" id="1.20.1070.10">
    <property type="entry name" value="Rhodopsin 7-helix transmembrane proteins"/>
    <property type="match status" value="1"/>
</dbReference>
<dbReference type="GO" id="GO:0005886">
    <property type="term" value="C:plasma membrane"/>
    <property type="evidence" value="ECO:0007669"/>
    <property type="project" value="TreeGrafter"/>
</dbReference>
<dbReference type="AlphaFoldDB" id="A0A5N5T6D1"/>
<proteinExistence type="predicted"/>
<evidence type="ECO:0000256" key="1">
    <source>
        <dbReference type="SAM" id="Phobius"/>
    </source>
</evidence>
<feature type="non-terminal residue" evidence="2">
    <location>
        <position position="1"/>
    </location>
</feature>
<dbReference type="InterPro" id="IPR053219">
    <property type="entry name" value="GPCR_Dmsr-1"/>
</dbReference>
<dbReference type="EMBL" id="SEYY01008336">
    <property type="protein sequence ID" value="KAB7502194.1"/>
    <property type="molecule type" value="Genomic_DNA"/>
</dbReference>
<dbReference type="InterPro" id="IPR019427">
    <property type="entry name" value="7TM_GPCR_serpentine_rcpt_Srw"/>
</dbReference>
<accession>A0A5N5T6D1</accession>
<keyword evidence="1" id="KW-0472">Membrane</keyword>
<keyword evidence="1" id="KW-1133">Transmembrane helix</keyword>
<feature type="non-terminal residue" evidence="2">
    <location>
        <position position="147"/>
    </location>
</feature>
<dbReference type="PANTHER" id="PTHR46273">
    <property type="entry name" value="MYOSUPPRESSIN RECEPTOR 1, ISOFORM B-RELATED"/>
    <property type="match status" value="1"/>
</dbReference>
<dbReference type="GO" id="GO:0008528">
    <property type="term" value="F:G protein-coupled peptide receptor activity"/>
    <property type="evidence" value="ECO:0007669"/>
    <property type="project" value="InterPro"/>
</dbReference>
<comment type="caution">
    <text evidence="2">The sequence shown here is derived from an EMBL/GenBank/DDBJ whole genome shotgun (WGS) entry which is preliminary data.</text>
</comment>
<reference evidence="2 3" key="1">
    <citation type="journal article" date="2019" name="PLoS Biol.">
        <title>Sex chromosomes control vertical transmission of feminizing Wolbachia symbionts in an isopod.</title>
        <authorList>
            <person name="Becking T."/>
            <person name="Chebbi M.A."/>
            <person name="Giraud I."/>
            <person name="Moumen B."/>
            <person name="Laverre T."/>
            <person name="Caubet Y."/>
            <person name="Peccoud J."/>
            <person name="Gilbert C."/>
            <person name="Cordaux R."/>
        </authorList>
    </citation>
    <scope>NUCLEOTIDE SEQUENCE [LARGE SCALE GENOMIC DNA]</scope>
    <source>
        <strain evidence="2">ANa2</strain>
        <tissue evidence="2">Whole body excluding digestive tract and cuticle</tissue>
    </source>
</reference>
<sequence length="147" mass="17011">LSRGTPKFYISRILGNIFNFLTSVNAASNFILYCVMSDRFRKTFIQMFCKQGSSERSFHTSFKAASFDSSQHGRSVRTSVTSTLGNRYPNATKNHYYDDEEETKRRKTCQKVWSEERNTETAFSLQESGCDFKTKDCQYEAETLPLK</sequence>
<protein>
    <recommendedName>
        <fullName evidence="4">G-protein coupled receptors family 1 profile domain-containing protein</fullName>
    </recommendedName>
</protein>
<evidence type="ECO:0000313" key="3">
    <source>
        <dbReference type="Proteomes" id="UP000326759"/>
    </source>
</evidence>
<keyword evidence="1" id="KW-0812">Transmembrane</keyword>
<feature type="transmembrane region" description="Helical" evidence="1">
    <location>
        <begin position="13"/>
        <end position="35"/>
    </location>
</feature>
<gene>
    <name evidence="2" type="ORF">Anas_12032</name>
</gene>
<dbReference type="Pfam" id="PF10324">
    <property type="entry name" value="7TM_GPCR_Srw"/>
    <property type="match status" value="1"/>
</dbReference>
<dbReference type="SUPFAM" id="SSF81321">
    <property type="entry name" value="Family A G protein-coupled receptor-like"/>
    <property type="match status" value="1"/>
</dbReference>
<name>A0A5N5T6D1_9CRUS</name>
<evidence type="ECO:0000313" key="2">
    <source>
        <dbReference type="EMBL" id="KAB7502194.1"/>
    </source>
</evidence>
<dbReference type="OrthoDB" id="5864054at2759"/>
<organism evidence="2 3">
    <name type="scientific">Armadillidium nasatum</name>
    <dbReference type="NCBI Taxonomy" id="96803"/>
    <lineage>
        <taxon>Eukaryota</taxon>
        <taxon>Metazoa</taxon>
        <taxon>Ecdysozoa</taxon>
        <taxon>Arthropoda</taxon>
        <taxon>Crustacea</taxon>
        <taxon>Multicrustacea</taxon>
        <taxon>Malacostraca</taxon>
        <taxon>Eumalacostraca</taxon>
        <taxon>Peracarida</taxon>
        <taxon>Isopoda</taxon>
        <taxon>Oniscidea</taxon>
        <taxon>Crinocheta</taxon>
        <taxon>Armadillidiidae</taxon>
        <taxon>Armadillidium</taxon>
    </lineage>
</organism>
<dbReference type="PANTHER" id="PTHR46273:SF4">
    <property type="entry name" value="AT19640P"/>
    <property type="match status" value="1"/>
</dbReference>
<evidence type="ECO:0008006" key="4">
    <source>
        <dbReference type="Google" id="ProtNLM"/>
    </source>
</evidence>
<dbReference type="Proteomes" id="UP000326759">
    <property type="component" value="Unassembled WGS sequence"/>
</dbReference>
<keyword evidence="3" id="KW-1185">Reference proteome</keyword>